<dbReference type="PROSITE" id="PS51257">
    <property type="entry name" value="PROKAR_LIPOPROTEIN"/>
    <property type="match status" value="1"/>
</dbReference>
<feature type="transmembrane region" description="Helical" evidence="2">
    <location>
        <begin position="115"/>
        <end position="133"/>
    </location>
</feature>
<sequence length="252" mass="28434">MNESIRPPVLPFLPPTDEPSSYALLLSVALVGCLTVAICGNASQIVLQIYTRRLSAGFPHQYCIALLLFINFLLELIRKEEIDSEQYIMLIHSYKCALRVTTNPIARMLKFSFEFAVPLVITIYLYLGIRAYAKNKETVQGISRYLTYITVTHFSSNSLYYIPENKRAQLISFLPPYVDPNDIPLLLPYISSAVLWIPVSHLSASIAIYHADKLEEERPKLRTAPLRIPLKNREASDSATRTALTSGTDHTT</sequence>
<keyword evidence="2" id="KW-0472">Membrane</keyword>
<feature type="region of interest" description="Disordered" evidence="1">
    <location>
        <begin position="232"/>
        <end position="252"/>
    </location>
</feature>
<reference evidence="4" key="1">
    <citation type="submission" date="2016-11" db="UniProtKB">
        <authorList>
            <consortium name="WormBaseParasite"/>
        </authorList>
    </citation>
    <scope>IDENTIFICATION</scope>
</reference>
<feature type="transmembrane region" description="Helical" evidence="2">
    <location>
        <begin position="20"/>
        <end position="42"/>
    </location>
</feature>
<keyword evidence="3" id="KW-1185">Reference proteome</keyword>
<dbReference type="AlphaFoldDB" id="A0A1I7XRL9"/>
<evidence type="ECO:0000256" key="1">
    <source>
        <dbReference type="SAM" id="MobiDB-lite"/>
    </source>
</evidence>
<feature type="transmembrane region" description="Helical" evidence="2">
    <location>
        <begin position="54"/>
        <end position="74"/>
    </location>
</feature>
<evidence type="ECO:0000313" key="3">
    <source>
        <dbReference type="Proteomes" id="UP000095283"/>
    </source>
</evidence>
<evidence type="ECO:0000256" key="2">
    <source>
        <dbReference type="SAM" id="Phobius"/>
    </source>
</evidence>
<feature type="compositionally biased region" description="Polar residues" evidence="1">
    <location>
        <begin position="237"/>
        <end position="252"/>
    </location>
</feature>
<keyword evidence="2" id="KW-1133">Transmembrane helix</keyword>
<evidence type="ECO:0000313" key="4">
    <source>
        <dbReference type="WBParaSite" id="Hba_20380"/>
    </source>
</evidence>
<organism evidence="3 4">
    <name type="scientific">Heterorhabditis bacteriophora</name>
    <name type="common">Entomopathogenic nematode worm</name>
    <dbReference type="NCBI Taxonomy" id="37862"/>
    <lineage>
        <taxon>Eukaryota</taxon>
        <taxon>Metazoa</taxon>
        <taxon>Ecdysozoa</taxon>
        <taxon>Nematoda</taxon>
        <taxon>Chromadorea</taxon>
        <taxon>Rhabditida</taxon>
        <taxon>Rhabditina</taxon>
        <taxon>Rhabditomorpha</taxon>
        <taxon>Strongyloidea</taxon>
        <taxon>Heterorhabditidae</taxon>
        <taxon>Heterorhabditis</taxon>
    </lineage>
</organism>
<keyword evidence="2" id="KW-0812">Transmembrane</keyword>
<protein>
    <submittedName>
        <fullName evidence="4">G protein-coupled receptor</fullName>
    </submittedName>
</protein>
<accession>A0A1I7XRL9</accession>
<proteinExistence type="predicted"/>
<dbReference type="WBParaSite" id="Hba_20380">
    <property type="protein sequence ID" value="Hba_20380"/>
    <property type="gene ID" value="Hba_20380"/>
</dbReference>
<name>A0A1I7XRL9_HETBA</name>
<dbReference type="Proteomes" id="UP000095283">
    <property type="component" value="Unplaced"/>
</dbReference>